<reference evidence="13 14" key="1">
    <citation type="journal article" date="2019" name="Sci. Rep.">
        <title>A high-quality genome of Eragrostis curvula grass provides insights into Poaceae evolution and supports new strategies to enhance forage quality.</title>
        <authorList>
            <person name="Carballo J."/>
            <person name="Santos B.A.C.M."/>
            <person name="Zappacosta D."/>
            <person name="Garbus I."/>
            <person name="Selva J.P."/>
            <person name="Gallo C.A."/>
            <person name="Diaz A."/>
            <person name="Albertini E."/>
            <person name="Caccamo M."/>
            <person name="Echenique V."/>
        </authorList>
    </citation>
    <scope>NUCLEOTIDE SEQUENCE [LARGE SCALE GENOMIC DNA]</scope>
    <source>
        <strain evidence="14">cv. Victoria</strain>
        <tissue evidence="13">Leaf</tissue>
    </source>
</reference>
<dbReference type="InterPro" id="IPR002182">
    <property type="entry name" value="NB-ARC"/>
</dbReference>
<dbReference type="Pfam" id="PF23598">
    <property type="entry name" value="LRR_14"/>
    <property type="match status" value="1"/>
</dbReference>
<dbReference type="InterPro" id="IPR041118">
    <property type="entry name" value="Rx_N"/>
</dbReference>
<keyword evidence="3" id="KW-0677">Repeat</keyword>
<feature type="domain" description="Disease resistance N-terminal" evidence="9">
    <location>
        <begin position="44"/>
        <end position="131"/>
    </location>
</feature>
<evidence type="ECO:0000259" key="8">
    <source>
        <dbReference type="Pfam" id="PF00931"/>
    </source>
</evidence>
<dbReference type="Pfam" id="PF18052">
    <property type="entry name" value="Rx_N"/>
    <property type="match status" value="1"/>
</dbReference>
<dbReference type="PANTHER" id="PTHR36766">
    <property type="entry name" value="PLANT BROAD-SPECTRUM MILDEW RESISTANCE PROTEIN RPW8"/>
    <property type="match status" value="1"/>
</dbReference>
<evidence type="ECO:0000256" key="2">
    <source>
        <dbReference type="ARBA" id="ARBA00022614"/>
    </source>
</evidence>
<evidence type="ECO:0000259" key="9">
    <source>
        <dbReference type="Pfam" id="PF18052"/>
    </source>
</evidence>
<evidence type="ECO:0008006" key="15">
    <source>
        <dbReference type="Google" id="ProtNLM"/>
    </source>
</evidence>
<evidence type="ECO:0000259" key="11">
    <source>
        <dbReference type="Pfam" id="PF23598"/>
    </source>
</evidence>
<sequence>MHTDQDLVNTTAVATVPTFLTVARQENPSKMNGMEASLASALLKIAGDKLISLITSEFAAISGVKKNLSELQDIHGEITSWLSVVRDLSVENDPRFCWVIKLKDVAYDIDDLLYEVHLEAEKHKIDRDVDKDAICHWFYAKSKSYLFRWKVAQMIKAIKASLATIAKQRIEMNAIGHNLPMNDLILSRNRATTELTLLTNVEESQIPTRDQEKESNEGEDDWIVSVVGLGGSGKTTLAKHICSDTTIKEHFKDKIFWVHISQEYDVKKLIAKLFEAITKQKSDFHAPQHMVDEISRKLTSEKFLLVLDDAWHEDKDDWKEFMVLLKSHAPGSKLMLTTRDHKVAEAVKSRHIFELAFLSVAESWSLFLKSSGRMEEDLSPEFIHVGKEIVNKCSGVPLAIKTIGGILSEKREISTWRALKQSNLWNEENTERKVFASLKLSYIHLKDHLKQCFTFCCIFPKGCRINKNYLIEQWIAHGFIKQVMDEQPEITGREYFNSLVKVGFFQDPLESWDGNGVVYKMHDLIHDLTRYILQSDLETSLPTNMTKDSTQKCRYLSLASCSENDERVFFDKVRALYVFEGNPSLDKLVKKSRYICSVVLHCAIRTPFPLFIVKLHYLVYLEIHNVSCTELPEAISGCWNLQSLHFIGSSGFETLPKSIGKLKKLRALELIRSGIESLPQSIGDCRDLQALQIINCTKFREIPNTIGENESLRVLQIVKCTSLKLMPSEFIGEFSNIQTINLAGCSSLQDLQSTFASRTLCTLSLSQTRVTKLPEWVTLMDTLECINLEECHNLVELPRGMGNLKRLEFLNLNGCWKLCWMPSGFAQLTRLKRLDLYVVGCGGDGARISDLGNLDMISGSLEIKNLQHVIDSSDAEKACLKQKKNIKNLKLSRSACLIEEEFVFDLGVLDALEPPSDIENLCIFGYRGADLPCWISKQCDSSYLAGEVLKQTNQPPFLCLIELELTAMDNLKHMRAILVLRSLKNLWLISMPKLEELWTTTSGLGISEEEDVGKQYCFPVLSHLQIKDCPKLIVEPYFPPSLESLTLTDCNEQLVSFCSSFFRLLLPCVDEPSSSSRVVAVVPHLKRLELGGLMGTANDLGFLQHLSRLQSLKFSDQDLIGNSCSTSLDWSVTEENFVSDLGVLDALEPRSEIEELHSDDGYLEGAVLNQTSQQPKSMRGLTSLPQSVEHLKSLTSLSISWWDTLKQLPETIQHLTSLQELNLVGCSALTVLPECLGQLSALQSLTIHYCPALQSLPSSIQRLTALQHLSVSGCPDLARRCKKEAGDDWHLISHIPYVSIY</sequence>
<dbReference type="InterPro" id="IPR042197">
    <property type="entry name" value="Apaf_helical"/>
</dbReference>
<dbReference type="InterPro" id="IPR027417">
    <property type="entry name" value="P-loop_NTPase"/>
</dbReference>
<comment type="caution">
    <text evidence="13">The sequence shown here is derived from an EMBL/GenBank/DDBJ whole genome shotgun (WGS) entry which is preliminary data.</text>
</comment>
<dbReference type="SUPFAM" id="SSF52540">
    <property type="entry name" value="P-loop containing nucleoside triphosphate hydrolases"/>
    <property type="match status" value="1"/>
</dbReference>
<dbReference type="Gene3D" id="3.80.10.10">
    <property type="entry name" value="Ribonuclease Inhibitor"/>
    <property type="match status" value="3"/>
</dbReference>
<dbReference type="Gene3D" id="1.10.8.430">
    <property type="entry name" value="Helical domain of apoptotic protease-activating factors"/>
    <property type="match status" value="1"/>
</dbReference>
<dbReference type="Gene3D" id="1.10.10.10">
    <property type="entry name" value="Winged helix-like DNA-binding domain superfamily/Winged helix DNA-binding domain"/>
    <property type="match status" value="1"/>
</dbReference>
<dbReference type="EMBL" id="RWGY01000013">
    <property type="protein sequence ID" value="TVU26292.1"/>
    <property type="molecule type" value="Genomic_DNA"/>
</dbReference>
<dbReference type="Gene3D" id="3.40.50.300">
    <property type="entry name" value="P-loop containing nucleotide triphosphate hydrolases"/>
    <property type="match status" value="1"/>
</dbReference>
<feature type="domain" description="NB-ARC" evidence="8">
    <location>
        <begin position="217"/>
        <end position="375"/>
    </location>
</feature>
<evidence type="ECO:0000313" key="14">
    <source>
        <dbReference type="Proteomes" id="UP000324897"/>
    </source>
</evidence>
<evidence type="ECO:0000256" key="7">
    <source>
        <dbReference type="ARBA" id="ARBA00023054"/>
    </source>
</evidence>
<evidence type="ECO:0000256" key="3">
    <source>
        <dbReference type="ARBA" id="ARBA00022737"/>
    </source>
</evidence>
<keyword evidence="14" id="KW-1185">Reference proteome</keyword>
<dbReference type="InterPro" id="IPR055414">
    <property type="entry name" value="LRR_R13L4/SHOC2-like"/>
</dbReference>
<evidence type="ECO:0000259" key="10">
    <source>
        <dbReference type="Pfam" id="PF23559"/>
    </source>
</evidence>
<organism evidence="13 14">
    <name type="scientific">Eragrostis curvula</name>
    <name type="common">weeping love grass</name>
    <dbReference type="NCBI Taxonomy" id="38414"/>
    <lineage>
        <taxon>Eukaryota</taxon>
        <taxon>Viridiplantae</taxon>
        <taxon>Streptophyta</taxon>
        <taxon>Embryophyta</taxon>
        <taxon>Tracheophyta</taxon>
        <taxon>Spermatophyta</taxon>
        <taxon>Magnoliopsida</taxon>
        <taxon>Liliopsida</taxon>
        <taxon>Poales</taxon>
        <taxon>Poaceae</taxon>
        <taxon>PACMAD clade</taxon>
        <taxon>Chloridoideae</taxon>
        <taxon>Eragrostideae</taxon>
        <taxon>Eragrostidinae</taxon>
        <taxon>Eragrostis</taxon>
    </lineage>
</organism>
<keyword evidence="2" id="KW-0433">Leucine-rich repeat</keyword>
<keyword evidence="5" id="KW-0611">Plant defense</keyword>
<dbReference type="Pfam" id="PF25019">
    <property type="entry name" value="LRR_R13L1-DRL21"/>
    <property type="match status" value="1"/>
</dbReference>
<keyword evidence="4" id="KW-0547">Nucleotide-binding</keyword>
<accession>A0A5J9UR65</accession>
<gene>
    <name evidence="13" type="ORF">EJB05_28831</name>
</gene>
<keyword evidence="6" id="KW-0067">ATP-binding</keyword>
<evidence type="ECO:0000256" key="4">
    <source>
        <dbReference type="ARBA" id="ARBA00022741"/>
    </source>
</evidence>
<evidence type="ECO:0000256" key="1">
    <source>
        <dbReference type="ARBA" id="ARBA00008894"/>
    </source>
</evidence>
<keyword evidence="7" id="KW-0175">Coiled coil</keyword>
<dbReference type="Gramene" id="TVU26292">
    <property type="protein sequence ID" value="TVU26292"/>
    <property type="gene ID" value="EJB05_28831"/>
</dbReference>
<dbReference type="SUPFAM" id="SSF52058">
    <property type="entry name" value="L domain-like"/>
    <property type="match status" value="2"/>
</dbReference>
<dbReference type="Proteomes" id="UP000324897">
    <property type="component" value="Chromosome 2"/>
</dbReference>
<dbReference type="PRINTS" id="PR00364">
    <property type="entry name" value="DISEASERSIST"/>
</dbReference>
<name>A0A5J9UR65_9POAL</name>
<feature type="domain" description="R13L1/DRL21-like LRR repeat region" evidence="12">
    <location>
        <begin position="848"/>
        <end position="991"/>
    </location>
</feature>
<dbReference type="Gene3D" id="1.20.5.4130">
    <property type="match status" value="1"/>
</dbReference>
<evidence type="ECO:0000256" key="6">
    <source>
        <dbReference type="ARBA" id="ARBA00022840"/>
    </source>
</evidence>
<protein>
    <recommendedName>
        <fullName evidence="15">NB-ARC domain-containing protein</fullName>
    </recommendedName>
</protein>
<dbReference type="Pfam" id="PF00931">
    <property type="entry name" value="NB-ARC"/>
    <property type="match status" value="1"/>
</dbReference>
<dbReference type="InterPro" id="IPR056789">
    <property type="entry name" value="LRR_R13L1-DRL21"/>
</dbReference>
<proteinExistence type="inferred from homology"/>
<evidence type="ECO:0000256" key="5">
    <source>
        <dbReference type="ARBA" id="ARBA00022821"/>
    </source>
</evidence>
<dbReference type="PANTHER" id="PTHR36766:SF34">
    <property type="entry name" value="NB-ARC DOMAIN-CONTAINING PROTEIN"/>
    <property type="match status" value="1"/>
</dbReference>
<dbReference type="GO" id="GO:0043531">
    <property type="term" value="F:ADP binding"/>
    <property type="evidence" value="ECO:0007669"/>
    <property type="project" value="InterPro"/>
</dbReference>
<dbReference type="InterPro" id="IPR036388">
    <property type="entry name" value="WH-like_DNA-bd_sf"/>
</dbReference>
<dbReference type="OrthoDB" id="1658288at2759"/>
<evidence type="ECO:0000259" key="12">
    <source>
        <dbReference type="Pfam" id="PF25019"/>
    </source>
</evidence>
<comment type="similarity">
    <text evidence="1">Belongs to the disease resistance NB-LRR family.</text>
</comment>
<feature type="domain" description="Disease resistance protein winged helix" evidence="10">
    <location>
        <begin position="458"/>
        <end position="528"/>
    </location>
</feature>
<dbReference type="InterPro" id="IPR058922">
    <property type="entry name" value="WHD_DRP"/>
</dbReference>
<feature type="domain" description="Disease resistance R13L4/SHOC-2-like LRR" evidence="11">
    <location>
        <begin position="611"/>
        <end position="717"/>
    </location>
</feature>
<dbReference type="GO" id="GO:0005524">
    <property type="term" value="F:ATP binding"/>
    <property type="evidence" value="ECO:0007669"/>
    <property type="project" value="UniProtKB-KW"/>
</dbReference>
<dbReference type="GO" id="GO:0051707">
    <property type="term" value="P:response to other organism"/>
    <property type="evidence" value="ECO:0007669"/>
    <property type="project" value="UniProtKB-ARBA"/>
</dbReference>
<dbReference type="Pfam" id="PF23559">
    <property type="entry name" value="WHD_DRP"/>
    <property type="match status" value="1"/>
</dbReference>
<evidence type="ECO:0000313" key="13">
    <source>
        <dbReference type="EMBL" id="TVU26292.1"/>
    </source>
</evidence>
<dbReference type="InterPro" id="IPR032675">
    <property type="entry name" value="LRR_dom_sf"/>
</dbReference>
<dbReference type="GO" id="GO:0006952">
    <property type="term" value="P:defense response"/>
    <property type="evidence" value="ECO:0007669"/>
    <property type="project" value="UniProtKB-KW"/>
</dbReference>